<dbReference type="OrthoDB" id="412814at2759"/>
<dbReference type="Gene3D" id="3.60.21.10">
    <property type="match status" value="1"/>
</dbReference>
<dbReference type="GO" id="GO:0070006">
    <property type="term" value="F:metalloaminopeptidase activity"/>
    <property type="evidence" value="ECO:0007669"/>
    <property type="project" value="InterPro"/>
</dbReference>
<dbReference type="Gene3D" id="3.40.630.10">
    <property type="entry name" value="Zn peptidases"/>
    <property type="match status" value="1"/>
</dbReference>
<dbReference type="InterPro" id="IPR000819">
    <property type="entry name" value="Peptidase_M17_C"/>
</dbReference>
<keyword evidence="3" id="KW-0645">Protease</keyword>
<comment type="caution">
    <text evidence="6">The sequence shown here is derived from an EMBL/GenBank/DDBJ whole genome shotgun (WGS) entry which is preliminary data.</text>
</comment>
<dbReference type="Proteomes" id="UP000192578">
    <property type="component" value="Unassembled WGS sequence"/>
</dbReference>
<evidence type="ECO:0000256" key="1">
    <source>
        <dbReference type="ARBA" id="ARBA00009528"/>
    </source>
</evidence>
<dbReference type="PANTHER" id="PTHR11963">
    <property type="entry name" value="LEUCINE AMINOPEPTIDASE-RELATED"/>
    <property type="match status" value="1"/>
</dbReference>
<gene>
    <name evidence="6" type="ORF">BV898_05714</name>
</gene>
<dbReference type="InterPro" id="IPR029052">
    <property type="entry name" value="Metallo-depent_PP-like"/>
</dbReference>
<dbReference type="EMBL" id="MTYJ01000031">
    <property type="protein sequence ID" value="OQV20428.1"/>
    <property type="molecule type" value="Genomic_DNA"/>
</dbReference>
<dbReference type="SUPFAM" id="SSF56300">
    <property type="entry name" value="Metallo-dependent phosphatases"/>
    <property type="match status" value="1"/>
</dbReference>
<dbReference type="PANTHER" id="PTHR11963:SF4">
    <property type="entry name" value="AMINOPEPTIDASE NPEPL1-RELATED"/>
    <property type="match status" value="1"/>
</dbReference>
<keyword evidence="2 6" id="KW-0031">Aminopeptidase</keyword>
<dbReference type="GO" id="GO:0005737">
    <property type="term" value="C:cytoplasm"/>
    <property type="evidence" value="ECO:0007669"/>
    <property type="project" value="InterPro"/>
</dbReference>
<dbReference type="Pfam" id="PF18295">
    <property type="entry name" value="Pdase_M17_N2"/>
    <property type="match status" value="1"/>
</dbReference>
<dbReference type="Pfam" id="PF00883">
    <property type="entry name" value="Peptidase_M17"/>
    <property type="match status" value="1"/>
</dbReference>
<dbReference type="Pfam" id="PF14008">
    <property type="entry name" value="Metallophos_C"/>
    <property type="match status" value="1"/>
</dbReference>
<dbReference type="InterPro" id="IPR025733">
    <property type="entry name" value="PAPs_C"/>
</dbReference>
<evidence type="ECO:0000256" key="2">
    <source>
        <dbReference type="ARBA" id="ARBA00022438"/>
    </source>
</evidence>
<evidence type="ECO:0000259" key="5">
    <source>
        <dbReference type="PROSITE" id="PS00631"/>
    </source>
</evidence>
<dbReference type="GO" id="GO:0006508">
    <property type="term" value="P:proteolysis"/>
    <property type="evidence" value="ECO:0007669"/>
    <property type="project" value="UniProtKB-KW"/>
</dbReference>
<proteinExistence type="inferred from homology"/>
<dbReference type="CDD" id="cd00433">
    <property type="entry name" value="Peptidase_M17"/>
    <property type="match status" value="1"/>
</dbReference>
<dbReference type="Gene3D" id="3.40.50.10590">
    <property type="entry name" value="Zn-dependent exopeptidases"/>
    <property type="match status" value="1"/>
</dbReference>
<comment type="similarity">
    <text evidence="1">Belongs to the peptidase M17 family.</text>
</comment>
<dbReference type="InterPro" id="IPR011356">
    <property type="entry name" value="Leucine_aapep/pepB"/>
</dbReference>
<name>A0A1W0WYZ5_HYPEX</name>
<organism evidence="6 7">
    <name type="scientific">Hypsibius exemplaris</name>
    <name type="common">Freshwater tardigrade</name>
    <dbReference type="NCBI Taxonomy" id="2072580"/>
    <lineage>
        <taxon>Eukaryota</taxon>
        <taxon>Metazoa</taxon>
        <taxon>Ecdysozoa</taxon>
        <taxon>Tardigrada</taxon>
        <taxon>Eutardigrada</taxon>
        <taxon>Parachela</taxon>
        <taxon>Hypsibioidea</taxon>
        <taxon>Hypsibiidae</taxon>
        <taxon>Hypsibius</taxon>
    </lineage>
</organism>
<accession>A0A1W0WYZ5</accession>
<evidence type="ECO:0000256" key="4">
    <source>
        <dbReference type="ARBA" id="ARBA00022801"/>
    </source>
</evidence>
<dbReference type="AlphaFoldDB" id="A0A1W0WYZ5"/>
<evidence type="ECO:0000313" key="6">
    <source>
        <dbReference type="EMBL" id="OQV20428.1"/>
    </source>
</evidence>
<evidence type="ECO:0000313" key="7">
    <source>
        <dbReference type="Proteomes" id="UP000192578"/>
    </source>
</evidence>
<sequence length="715" mass="77612">MIPGLEDLFHESGVDIVLGAHEHSYERTWPIYDLQVLNGSNDSPYTDSKGIVHIITGSAGCRENHTRFNPTPPDFSAFRSTDYGFTRMTVFNRTHVHFEQVSDDQDYAVIDSVWVQKTQPGRPVWSWSISEGKKMVVKSILYSAEPSSSNLAETPCLIIGHLNLLRNAVPFDAVKVKLGDFVAPDLYREAVDKLNPGTTADIIPLYLNKAAVAALPTKCSRHNAPSQPHAFYNVLKGWNPPEAPVGDVSESHIVIVCFPQDVLSLGCAVARAFPLYSAKTGSVFAVKAVQDSANLLPTTPNRNTRTTADTKESRVIVEFIVIPNISASEEFAVDRAIVRRSLDTISYLADGIRLAARIVDTPPNLMTTTALVKEAQQVAQQVGAEILVIKGEELRDRGFGALYSVGKASVEPPYLVVLSHRPKDSQGKKLKKIAWVGKGITFDTGGLCIKTPKNLMCGMKRDCGGAAGVLGAFQAAVRSGFDQELYAVLCIAENSISADATRPDDIIYSYSGKSIEINNTDAEGRLVLADGVAYAQKDLRCEVIIDMATLTGAQGIATGRYHAAIVTNNEYYEFLAYRMGKITGDLNFPLVYAPELHFSEFHSAVADMKNSVANRDNATSSCAGLFIQSHLGFDWPGVWVHIDMASPVHAGERATGFGVALLAGLCANYSESPLLRGLPQIADIADKFSMVSTPDFSGPLTRESGINDAIRPPLQ</sequence>
<reference evidence="7" key="1">
    <citation type="submission" date="2017-01" db="EMBL/GenBank/DDBJ databases">
        <title>Comparative genomics of anhydrobiosis in the tardigrade Hypsibius dujardini.</title>
        <authorList>
            <person name="Yoshida Y."/>
            <person name="Koutsovoulos G."/>
            <person name="Laetsch D."/>
            <person name="Stevens L."/>
            <person name="Kumar S."/>
            <person name="Horikawa D."/>
            <person name="Ishino K."/>
            <person name="Komine S."/>
            <person name="Tomita M."/>
            <person name="Blaxter M."/>
            <person name="Arakawa K."/>
        </authorList>
    </citation>
    <scope>NUCLEOTIDE SEQUENCE [LARGE SCALE GENOMIC DNA]</scope>
    <source>
        <strain evidence="7">Z151</strain>
    </source>
</reference>
<keyword evidence="4" id="KW-0378">Hydrolase</keyword>
<keyword evidence="7" id="KW-1185">Reference proteome</keyword>
<dbReference type="PROSITE" id="PS00631">
    <property type="entry name" value="CYTOSOL_AP"/>
    <property type="match status" value="1"/>
</dbReference>
<dbReference type="SUPFAM" id="SSF53187">
    <property type="entry name" value="Zn-dependent exopeptidases"/>
    <property type="match status" value="1"/>
</dbReference>
<feature type="domain" description="Cytosol aminopeptidase" evidence="5">
    <location>
        <begin position="519"/>
        <end position="526"/>
    </location>
</feature>
<dbReference type="InterPro" id="IPR041417">
    <property type="entry name" value="NPEPL1_N"/>
</dbReference>
<dbReference type="PRINTS" id="PR00481">
    <property type="entry name" value="LAMNOPPTDASE"/>
</dbReference>
<evidence type="ECO:0000256" key="3">
    <source>
        <dbReference type="ARBA" id="ARBA00022670"/>
    </source>
</evidence>
<dbReference type="GO" id="GO:0030145">
    <property type="term" value="F:manganese ion binding"/>
    <property type="evidence" value="ECO:0007669"/>
    <property type="project" value="InterPro"/>
</dbReference>
<protein>
    <submittedName>
        <fullName evidence="6">Aminopeptidase NPEPL1</fullName>
    </submittedName>
</protein>